<comment type="caution">
    <text evidence="5">The sequence shown here is derived from an EMBL/GenBank/DDBJ whole genome shotgun (WGS) entry which is preliminary data.</text>
</comment>
<evidence type="ECO:0000259" key="3">
    <source>
        <dbReference type="Pfam" id="PF11774"/>
    </source>
</evidence>
<evidence type="ECO:0000256" key="1">
    <source>
        <dbReference type="ARBA" id="ARBA00023125"/>
    </source>
</evidence>
<evidence type="ECO:0000313" key="5">
    <source>
        <dbReference type="EMBL" id="CCH80409.1"/>
    </source>
</evidence>
<dbReference type="InterPro" id="IPR042261">
    <property type="entry name" value="Lsr2-like_dimerization"/>
</dbReference>
<feature type="domain" description="Lsr2 dimerization" evidence="3">
    <location>
        <begin position="1"/>
        <end position="57"/>
    </location>
</feature>
<dbReference type="GO" id="GO:0016746">
    <property type="term" value="F:acyltransferase activity"/>
    <property type="evidence" value="ECO:0007669"/>
    <property type="project" value="InterPro"/>
</dbReference>
<dbReference type="Proteomes" id="UP000035721">
    <property type="component" value="Unassembled WGS sequence"/>
</dbReference>
<sequence length="110" mass="11972">MAKRVQVTLVDDTDGTNADETVSFSLDGVSYEIDLSSQNAEKLRNSFAPWIGFATRSGGRRTASRPAATSSGSRKDLSGVRDWARKHGFQVSDRGRISADVQAAYDKAHH</sequence>
<feature type="region of interest" description="Disordered" evidence="2">
    <location>
        <begin position="57"/>
        <end position="79"/>
    </location>
</feature>
<dbReference type="InterPro" id="IPR024412">
    <property type="entry name" value="Lsr2_dim_dom"/>
</dbReference>
<protein>
    <submittedName>
        <fullName evidence="5">Protein lsr2</fullName>
    </submittedName>
</protein>
<dbReference type="RefSeq" id="WP_048552466.1">
    <property type="nucleotide sequence ID" value="NZ_HF570958.1"/>
</dbReference>
<dbReference type="Gene3D" id="3.30.60.230">
    <property type="entry name" value="Lsr2, dimerization domain"/>
    <property type="match status" value="1"/>
</dbReference>
<organism evidence="5 6">
    <name type="scientific">Nostocoides japonicum T1-X7</name>
    <dbReference type="NCBI Taxonomy" id="1194083"/>
    <lineage>
        <taxon>Bacteria</taxon>
        <taxon>Bacillati</taxon>
        <taxon>Actinomycetota</taxon>
        <taxon>Actinomycetes</taxon>
        <taxon>Micrococcales</taxon>
        <taxon>Intrasporangiaceae</taxon>
        <taxon>Nostocoides</taxon>
    </lineage>
</organism>
<evidence type="ECO:0000256" key="2">
    <source>
        <dbReference type="SAM" id="MobiDB-lite"/>
    </source>
</evidence>
<reference evidence="5 6" key="1">
    <citation type="journal article" date="2013" name="ISME J.">
        <title>A metabolic model for members of the genus Tetrasphaera involved in enhanced biological phosphorus removal.</title>
        <authorList>
            <person name="Kristiansen R."/>
            <person name="Nguyen H.T.T."/>
            <person name="Saunders A.M."/>
            <person name="Nielsen J.L."/>
            <person name="Wimmer R."/>
            <person name="Le V.Q."/>
            <person name="McIlroy S.J."/>
            <person name="Petrovski S."/>
            <person name="Seviour R.J."/>
            <person name="Calteau A."/>
            <person name="Nielsen K.L."/>
            <person name="Nielsen P.H."/>
        </authorList>
    </citation>
    <scope>NUCLEOTIDE SEQUENCE [LARGE SCALE GENOMIC DNA]</scope>
    <source>
        <strain evidence="5 6">T1-X7</strain>
    </source>
</reference>
<dbReference type="InterPro" id="IPR036625">
    <property type="entry name" value="E3-bd_dom_sf"/>
</dbReference>
<dbReference type="Pfam" id="PF11774">
    <property type="entry name" value="Lsr2"/>
    <property type="match status" value="1"/>
</dbReference>
<evidence type="ECO:0000313" key="6">
    <source>
        <dbReference type="Proteomes" id="UP000035721"/>
    </source>
</evidence>
<dbReference type="EMBL" id="CAJB01000427">
    <property type="protein sequence ID" value="CCH80409.1"/>
    <property type="molecule type" value="Genomic_DNA"/>
</dbReference>
<dbReference type="OrthoDB" id="4113332at2"/>
<name>A0A077M8P0_9MICO</name>
<proteinExistence type="predicted"/>
<feature type="domain" description="Lsr2 DNA-binding" evidence="4">
    <location>
        <begin position="73"/>
        <end position="108"/>
    </location>
</feature>
<dbReference type="Gene3D" id="4.10.320.10">
    <property type="entry name" value="E3-binding domain"/>
    <property type="match status" value="1"/>
</dbReference>
<keyword evidence="6" id="KW-1185">Reference proteome</keyword>
<dbReference type="Pfam" id="PF23359">
    <property type="entry name" value="Lsr2_DNA-bd"/>
    <property type="match status" value="1"/>
</dbReference>
<dbReference type="AlphaFoldDB" id="A0A077M8P0"/>
<dbReference type="GO" id="GO:0003677">
    <property type="term" value="F:DNA binding"/>
    <property type="evidence" value="ECO:0007669"/>
    <property type="project" value="UniProtKB-KW"/>
</dbReference>
<keyword evidence="1" id="KW-0238">DNA-binding</keyword>
<dbReference type="STRING" id="1194083.BN12_910016"/>
<dbReference type="InterPro" id="IPR055370">
    <property type="entry name" value="Lsr2_DNA-bd"/>
</dbReference>
<evidence type="ECO:0000259" key="4">
    <source>
        <dbReference type="Pfam" id="PF23359"/>
    </source>
</evidence>
<gene>
    <name evidence="5" type="primary">lsr</name>
    <name evidence="5" type="ORF">BN12_910016</name>
</gene>
<accession>A0A077M8P0</accession>